<gene>
    <name evidence="3" type="primary">LOC110703392</name>
</gene>
<evidence type="ECO:0000256" key="1">
    <source>
        <dbReference type="SAM" id="MobiDB-lite"/>
    </source>
</evidence>
<feature type="compositionally biased region" description="Basic and acidic residues" evidence="1">
    <location>
        <begin position="11"/>
        <end position="23"/>
    </location>
</feature>
<dbReference type="GO" id="GO:0006351">
    <property type="term" value="P:DNA-templated transcription"/>
    <property type="evidence" value="ECO:0007669"/>
    <property type="project" value="InterPro"/>
</dbReference>
<dbReference type="PANTHER" id="PTHR47209">
    <property type="entry name" value="OS06G0639500 PROTEIN"/>
    <property type="match status" value="1"/>
</dbReference>
<dbReference type="OMA" id="TIQKWEP"/>
<dbReference type="GO" id="GO:0043565">
    <property type="term" value="F:sequence-specific DNA binding"/>
    <property type="evidence" value="ECO:0007669"/>
    <property type="project" value="InterPro"/>
</dbReference>
<dbReference type="PROSITE" id="PS51806">
    <property type="entry name" value="DOG1"/>
    <property type="match status" value="1"/>
</dbReference>
<dbReference type="InterPro" id="IPR053293">
    <property type="entry name" value="OCM_Kinase"/>
</dbReference>
<dbReference type="EnsemblPlants" id="AUR62016503-RA">
    <property type="protein sequence ID" value="AUR62016503-RA:cds"/>
    <property type="gene ID" value="AUR62016503"/>
</dbReference>
<keyword evidence="4" id="KW-1185">Reference proteome</keyword>
<name>A0A803LNH4_CHEQI</name>
<dbReference type="Gramene" id="AUR62016503-RA">
    <property type="protein sequence ID" value="AUR62016503-RA:cds"/>
    <property type="gene ID" value="AUR62016503"/>
</dbReference>
<dbReference type="PANTHER" id="PTHR47209:SF4">
    <property type="entry name" value="SEED DORMANCY CONTROL PROTEIN"/>
    <property type="match status" value="1"/>
</dbReference>
<dbReference type="RefSeq" id="XP_021736887.1">
    <property type="nucleotide sequence ID" value="XM_021881195.1"/>
</dbReference>
<feature type="domain" description="DOG1" evidence="2">
    <location>
        <begin position="65"/>
        <end position="281"/>
    </location>
</feature>
<feature type="region of interest" description="Disordered" evidence="1">
    <location>
        <begin position="1"/>
        <end position="27"/>
    </location>
</feature>
<dbReference type="InterPro" id="IPR025422">
    <property type="entry name" value="TGA_domain"/>
</dbReference>
<accession>A0A803LNH4</accession>
<dbReference type="Pfam" id="PF14144">
    <property type="entry name" value="DOG1"/>
    <property type="match status" value="1"/>
</dbReference>
<protein>
    <recommendedName>
        <fullName evidence="2">DOG1 domain-containing protein</fullName>
    </recommendedName>
</protein>
<proteinExistence type="predicted"/>
<dbReference type="KEGG" id="cqi:110703392"/>
<dbReference type="GeneID" id="110703392"/>
<evidence type="ECO:0000313" key="4">
    <source>
        <dbReference type="Proteomes" id="UP000596660"/>
    </source>
</evidence>
<reference evidence="3" key="1">
    <citation type="journal article" date="2017" name="Nature">
        <title>The genome of Chenopodium quinoa.</title>
        <authorList>
            <person name="Jarvis D.E."/>
            <person name="Ho Y.S."/>
            <person name="Lightfoot D.J."/>
            <person name="Schmoeckel S.M."/>
            <person name="Li B."/>
            <person name="Borm T.J.A."/>
            <person name="Ohyanagi H."/>
            <person name="Mineta K."/>
            <person name="Michell C.T."/>
            <person name="Saber N."/>
            <person name="Kharbatia N.M."/>
            <person name="Rupper R.R."/>
            <person name="Sharp A.R."/>
            <person name="Dally N."/>
            <person name="Boughton B.A."/>
            <person name="Woo Y.H."/>
            <person name="Gao G."/>
            <person name="Schijlen E.G.W.M."/>
            <person name="Guo X."/>
            <person name="Momin A.A."/>
            <person name="Negrao S."/>
            <person name="Al-Babili S."/>
            <person name="Gehring C."/>
            <person name="Roessner U."/>
            <person name="Jung C."/>
            <person name="Murphy K."/>
            <person name="Arold S.T."/>
            <person name="Gojobori T."/>
            <person name="van der Linden C.G."/>
            <person name="van Loo E.N."/>
            <person name="Jellen E.N."/>
            <person name="Maughan P.J."/>
            <person name="Tester M."/>
        </authorList>
    </citation>
    <scope>NUCLEOTIDE SEQUENCE [LARGE SCALE GENOMIC DNA]</scope>
    <source>
        <strain evidence="3">cv. PI 614886</strain>
    </source>
</reference>
<dbReference type="OrthoDB" id="1611096at2759"/>
<dbReference type="SMR" id="A0A803LNH4"/>
<evidence type="ECO:0000313" key="3">
    <source>
        <dbReference type="EnsemblPlants" id="AUR62016503-RA:cds"/>
    </source>
</evidence>
<sequence length="295" mass="33489">MSRTSSTHPSIKFDDNDVESNYKEEEDDDGFLKFRKAIRNTIDDDDDDSNARVRCITFYSHRRHSHKKGPAGRQEGQEQKNKAATIRRQLKAGWALEDLIDKQFKHYNQGVIPTKIEDVSQLLAPLWTPPLEMVAVGWLGDWRPSAILDLLRSLARSSYFSSSTADSAEIGRILSQLIREIRIEEAIIDEEMAEIQATCILHLPFKQSKKARSSSIGSWDCVQSQLKKIKQVITKSQQLRNKVLELVKKKVLNQVDAAEFLIAFAGIQDVIHQFAARKKLKKGPVYISTKALATV</sequence>
<dbReference type="Proteomes" id="UP000596660">
    <property type="component" value="Unplaced"/>
</dbReference>
<organism evidence="3 4">
    <name type="scientific">Chenopodium quinoa</name>
    <name type="common">Quinoa</name>
    <dbReference type="NCBI Taxonomy" id="63459"/>
    <lineage>
        <taxon>Eukaryota</taxon>
        <taxon>Viridiplantae</taxon>
        <taxon>Streptophyta</taxon>
        <taxon>Embryophyta</taxon>
        <taxon>Tracheophyta</taxon>
        <taxon>Spermatophyta</taxon>
        <taxon>Magnoliopsida</taxon>
        <taxon>eudicotyledons</taxon>
        <taxon>Gunneridae</taxon>
        <taxon>Pentapetalae</taxon>
        <taxon>Caryophyllales</taxon>
        <taxon>Chenopodiaceae</taxon>
        <taxon>Chenopodioideae</taxon>
        <taxon>Atripliceae</taxon>
        <taxon>Chenopodium</taxon>
    </lineage>
</organism>
<evidence type="ECO:0000259" key="2">
    <source>
        <dbReference type="PROSITE" id="PS51806"/>
    </source>
</evidence>
<dbReference type="AlphaFoldDB" id="A0A803LNH4"/>
<reference evidence="3" key="2">
    <citation type="submission" date="2021-03" db="UniProtKB">
        <authorList>
            <consortium name="EnsemblPlants"/>
        </authorList>
    </citation>
    <scope>IDENTIFICATION</scope>
</reference>